<dbReference type="GO" id="GO:0140662">
    <property type="term" value="F:ATP-dependent protein folding chaperone"/>
    <property type="evidence" value="ECO:0007669"/>
    <property type="project" value="InterPro"/>
</dbReference>
<protein>
    <recommendedName>
        <fullName evidence="6">Heat shock 70 kDa protein 12B</fullName>
    </recommendedName>
</protein>
<evidence type="ECO:0008006" key="6">
    <source>
        <dbReference type="Google" id="ProtNLM"/>
    </source>
</evidence>
<dbReference type="Pfam" id="PF00012">
    <property type="entry name" value="HSP70"/>
    <property type="match status" value="1"/>
</dbReference>
<dbReference type="InterPro" id="IPR013126">
    <property type="entry name" value="Hsp_70_fam"/>
</dbReference>
<dbReference type="Gene3D" id="3.30.420.40">
    <property type="match status" value="2"/>
</dbReference>
<comment type="similarity">
    <text evidence="1">Belongs to the heat shock protein 70 family.</text>
</comment>
<evidence type="ECO:0000256" key="1">
    <source>
        <dbReference type="ARBA" id="ARBA00007381"/>
    </source>
</evidence>
<dbReference type="Proteomes" id="UP000596742">
    <property type="component" value="Unassembled WGS sequence"/>
</dbReference>
<comment type="caution">
    <text evidence="4">The sequence shown here is derived from an EMBL/GenBank/DDBJ whole genome shotgun (WGS) entry which is preliminary data.</text>
</comment>
<name>A0A8B6GHH8_MYTGA</name>
<dbReference type="PANTHER" id="PTHR14187">
    <property type="entry name" value="ALPHA KINASE/ELONGATION FACTOR 2 KINASE"/>
    <property type="match status" value="1"/>
</dbReference>
<organism evidence="4 5">
    <name type="scientific">Mytilus galloprovincialis</name>
    <name type="common">Mediterranean mussel</name>
    <dbReference type="NCBI Taxonomy" id="29158"/>
    <lineage>
        <taxon>Eukaryota</taxon>
        <taxon>Metazoa</taxon>
        <taxon>Spiralia</taxon>
        <taxon>Lophotrochozoa</taxon>
        <taxon>Mollusca</taxon>
        <taxon>Bivalvia</taxon>
        <taxon>Autobranchia</taxon>
        <taxon>Pteriomorphia</taxon>
        <taxon>Mytilida</taxon>
        <taxon>Mytiloidea</taxon>
        <taxon>Mytilidae</taxon>
        <taxon>Mytilinae</taxon>
        <taxon>Mytilus</taxon>
    </lineage>
</organism>
<dbReference type="AlphaFoldDB" id="A0A8B6GHH8"/>
<dbReference type="InterPro" id="IPR043129">
    <property type="entry name" value="ATPase_NBD"/>
</dbReference>
<dbReference type="EMBL" id="UYJE01008467">
    <property type="protein sequence ID" value="VDI64152.1"/>
    <property type="molecule type" value="Genomic_DNA"/>
</dbReference>
<keyword evidence="3" id="KW-0067">ATP-binding</keyword>
<proteinExistence type="inferred from homology"/>
<reference evidence="4" key="1">
    <citation type="submission" date="2018-11" db="EMBL/GenBank/DDBJ databases">
        <authorList>
            <person name="Alioto T."/>
            <person name="Alioto T."/>
        </authorList>
    </citation>
    <scope>NUCLEOTIDE SEQUENCE</scope>
</reference>
<evidence type="ECO:0000256" key="2">
    <source>
        <dbReference type="ARBA" id="ARBA00022741"/>
    </source>
</evidence>
<gene>
    <name evidence="4" type="ORF">MGAL_10B074474</name>
</gene>
<evidence type="ECO:0000313" key="5">
    <source>
        <dbReference type="Proteomes" id="UP000596742"/>
    </source>
</evidence>
<dbReference type="PANTHER" id="PTHR14187:SF5">
    <property type="entry name" value="HEAT SHOCK 70 KDA PROTEIN 12A"/>
    <property type="match status" value="1"/>
</dbReference>
<dbReference type="GO" id="GO:0005524">
    <property type="term" value="F:ATP binding"/>
    <property type="evidence" value="ECO:0007669"/>
    <property type="project" value="UniProtKB-KW"/>
</dbReference>
<keyword evidence="2" id="KW-0547">Nucleotide-binding</keyword>
<evidence type="ECO:0000313" key="4">
    <source>
        <dbReference type="EMBL" id="VDI64152.1"/>
    </source>
</evidence>
<accession>A0A8B6GHH8</accession>
<sequence>MAAGETISESLFVAAIDFGTTFSGYAFGNRNDYKDDPSKVAGCHWSMGSQPGLSLKTPSCILFDPEQNFDSFGGEAEDKYTELAQEEEHGDWYFFRRFKMQLYGKEELSKDFMLEGENGLQMPAIKVFAESIKFLRTHFEDHIKNKVDAIKPRDVEWVLTVPAIWPDPAKKFMKEAANAGGIPNSRLILALEPEAASIYCKNLPVDRTLSSGGRSTLDAFAPGTQYLILDAGGGTVDITVQEIKDDGDIKQIYMANGGDWGGTKVDEAFDEFLTEIVGSDTVDKFRKDDKVDYLGLCREFEVKKRSIRPDSTAKLTIRMPLSLSERFQEVKGVSLKSSFKSNKSMSWVGDKLRVDPDTANKFFEEPCQRIVDHLKDLFQKGAVVDTDIILMVGGFSESPVLQAAIKSAFQSKTVIIPEDAGLAVLKGAVQFGFNPKVISPRILRYTFGFGTNMQFRPHTDPEDKKHFTNNKMYCRDRFGKHVARGEPMESEEVTNKKTYNPLKETQSKIELPIYSSRSEDPQYVDEADCTYIGKFEVDLSNVRGSDREVEIGMRFGGTDLAVEAIVKSTGQKIEANFSF</sequence>
<dbReference type="CDD" id="cd10229">
    <property type="entry name" value="ASKHA_NBD_HSP70_HSPA12"/>
    <property type="match status" value="1"/>
</dbReference>
<evidence type="ECO:0000256" key="3">
    <source>
        <dbReference type="ARBA" id="ARBA00022840"/>
    </source>
</evidence>
<keyword evidence="5" id="KW-1185">Reference proteome</keyword>
<dbReference type="SUPFAM" id="SSF53067">
    <property type="entry name" value="Actin-like ATPase domain"/>
    <property type="match status" value="2"/>
</dbReference>